<sequence length="248" mass="28040">MDKQQFLQACKTVINASPVPGRGIGTLGEKTLHAILKHYMEPDTAKHEIKLGGYVADIASETGVIEVQTRNFNSLRSKLACFLEHNEVTVVYPIASTKWLVWVDPETGETTAKRRSPKRGNYCEVFYELYKIKPLLLHPRLKLCLMLIDMEEYRFLDGWSENKKRGSSRYNRIPTELIDELTINTPADYGRLIPNSLPEAFTAKDFAKAAKLSPKSAQTALNVLHSVGAVINIGKRGRSYLYQRLDNL</sequence>
<evidence type="ECO:0000313" key="2">
    <source>
        <dbReference type="EMBL" id="SDM55055.1"/>
    </source>
</evidence>
<dbReference type="Proteomes" id="UP000199182">
    <property type="component" value="Unassembled WGS sequence"/>
</dbReference>
<evidence type="ECO:0000313" key="3">
    <source>
        <dbReference type="Proteomes" id="UP000199182"/>
    </source>
</evidence>
<dbReference type="OrthoDB" id="9778820at2"/>
<dbReference type="RefSeq" id="WP_092637357.1">
    <property type="nucleotide sequence ID" value="NZ_FNID01000001.1"/>
</dbReference>
<dbReference type="InterPro" id="IPR058404">
    <property type="entry name" value="DUF8091"/>
</dbReference>
<organism evidence="2 3">
    <name type="scientific">Acetanaerobacterium elongatum</name>
    <dbReference type="NCBI Taxonomy" id="258515"/>
    <lineage>
        <taxon>Bacteria</taxon>
        <taxon>Bacillati</taxon>
        <taxon>Bacillota</taxon>
        <taxon>Clostridia</taxon>
        <taxon>Eubacteriales</taxon>
        <taxon>Oscillospiraceae</taxon>
        <taxon>Acetanaerobacterium</taxon>
    </lineage>
</organism>
<dbReference type="EMBL" id="FNID01000001">
    <property type="protein sequence ID" value="SDM55055.1"/>
    <property type="molecule type" value="Genomic_DNA"/>
</dbReference>
<gene>
    <name evidence="2" type="ORF">SAMN05192585_10180</name>
</gene>
<dbReference type="AlphaFoldDB" id="A0A1G9U675"/>
<proteinExistence type="predicted"/>
<name>A0A1G9U675_9FIRM</name>
<reference evidence="2 3" key="1">
    <citation type="submission" date="2016-10" db="EMBL/GenBank/DDBJ databases">
        <authorList>
            <person name="de Groot N.N."/>
        </authorList>
    </citation>
    <scope>NUCLEOTIDE SEQUENCE [LARGE SCALE GENOMIC DNA]</scope>
    <source>
        <strain evidence="2 3">CGMCC 1.5012</strain>
    </source>
</reference>
<feature type="domain" description="DUF8091" evidence="1">
    <location>
        <begin position="30"/>
        <end position="183"/>
    </location>
</feature>
<dbReference type="Pfam" id="PF26351">
    <property type="entry name" value="DUF8091"/>
    <property type="match status" value="1"/>
</dbReference>
<accession>A0A1G9U675</accession>
<evidence type="ECO:0000259" key="1">
    <source>
        <dbReference type="Pfam" id="PF26351"/>
    </source>
</evidence>
<dbReference type="STRING" id="258515.SAMN05192585_10180"/>
<keyword evidence="3" id="KW-1185">Reference proteome</keyword>
<protein>
    <recommendedName>
        <fullName evidence="1">DUF8091 domain-containing protein</fullName>
    </recommendedName>
</protein>